<reference evidence="1" key="1">
    <citation type="submission" date="2014-11" db="EMBL/GenBank/DDBJ databases">
        <authorList>
            <person name="Diene M.Seydina."/>
        </authorList>
    </citation>
    <scope>NUCLEOTIDE SEQUENCE [LARGE SCALE GENOMIC DNA]</scope>
    <source>
        <strain evidence="1">Neisseria meningitidis CHUV</strain>
    </source>
</reference>
<sequence>MVERLPYKQNVGGSTPSSPTKFSFIVANNGCAVVAQLVRVPACHAGGRGFEPRPPRQVSKY</sequence>
<dbReference type="AntiFam" id="ANF00010">
    <property type="entry name" value="tRNA translation"/>
</dbReference>
<dbReference type="EMBL" id="CVTF01000109">
    <property type="protein sequence ID" value="CRY99914.1"/>
    <property type="molecule type" value="Genomic_DNA"/>
</dbReference>
<organism evidence="1">
    <name type="scientific">Neisseria meningitidis serogroup B</name>
    <dbReference type="NCBI Taxonomy" id="491"/>
    <lineage>
        <taxon>Bacteria</taxon>
        <taxon>Pseudomonadati</taxon>
        <taxon>Pseudomonadota</taxon>
        <taxon>Betaproteobacteria</taxon>
        <taxon>Neisseriales</taxon>
        <taxon>Neisseriaceae</taxon>
        <taxon>Neisseria</taxon>
    </lineage>
</organism>
<evidence type="ECO:0000313" key="1">
    <source>
        <dbReference type="EMBL" id="CRY99914.1"/>
    </source>
</evidence>
<accession>A0A0H5QDA5</accession>
<dbReference type="AlphaFoldDB" id="A0A0H5QDA5"/>
<proteinExistence type="predicted"/>
<protein>
    <submittedName>
        <fullName evidence="1">Uncharacterized protein</fullName>
    </submittedName>
</protein>
<dbReference type="AntiFam" id="ANF00013">
    <property type="entry name" value="tRNA translation"/>
</dbReference>
<dbReference type="Proteomes" id="UP000182715">
    <property type="component" value="Unassembled WGS sequence"/>
</dbReference>
<name>A0A0H5QDA5_NEIMI</name>